<keyword evidence="2" id="KW-0489">Methyltransferase</keyword>
<sequence length="236" mass="27539">MNRLELIRKEEKKYHDYCYENYTLFEEGSWLHKPVKTVMNLLPLFNGKENIRILDLGSGVGRNSIPIAKKIKDRNGQVVCVDLLDSALEKLKLYSKEYEVEEVIKLQQADIGHYKIKKNEYDFIVAVSTLEHVESEDVFEDVVRQMAQGTKSKGINCIIVNSEVEEIDIKTNQKLDVMMEINMKTEDMKNKLDRIYDGWEKLDNHVKSLEYSIVRDEKDVLLKTNAITYVVRKNDS</sequence>
<proteinExistence type="predicted"/>
<keyword evidence="3" id="KW-1185">Reference proteome</keyword>
<dbReference type="EMBL" id="JACHON010000002">
    <property type="protein sequence ID" value="MBB6512135.1"/>
    <property type="molecule type" value="Genomic_DNA"/>
</dbReference>
<organism evidence="2 3">
    <name type="scientific">Gracilibacillus halotolerans</name>
    <dbReference type="NCBI Taxonomy" id="74386"/>
    <lineage>
        <taxon>Bacteria</taxon>
        <taxon>Bacillati</taxon>
        <taxon>Bacillota</taxon>
        <taxon>Bacilli</taxon>
        <taxon>Bacillales</taxon>
        <taxon>Bacillaceae</taxon>
        <taxon>Gracilibacillus</taxon>
    </lineage>
</organism>
<dbReference type="Pfam" id="PF13649">
    <property type="entry name" value="Methyltransf_25"/>
    <property type="match status" value="1"/>
</dbReference>
<name>A0A841RLV1_9BACI</name>
<dbReference type="CDD" id="cd02440">
    <property type="entry name" value="AdoMet_MTases"/>
    <property type="match status" value="1"/>
</dbReference>
<dbReference type="Proteomes" id="UP000572212">
    <property type="component" value="Unassembled WGS sequence"/>
</dbReference>
<evidence type="ECO:0000259" key="1">
    <source>
        <dbReference type="Pfam" id="PF13649"/>
    </source>
</evidence>
<evidence type="ECO:0000313" key="3">
    <source>
        <dbReference type="Proteomes" id="UP000572212"/>
    </source>
</evidence>
<dbReference type="InterPro" id="IPR041698">
    <property type="entry name" value="Methyltransf_25"/>
</dbReference>
<comment type="caution">
    <text evidence="2">The sequence shown here is derived from an EMBL/GenBank/DDBJ whole genome shotgun (WGS) entry which is preliminary data.</text>
</comment>
<dbReference type="InterPro" id="IPR029063">
    <property type="entry name" value="SAM-dependent_MTases_sf"/>
</dbReference>
<feature type="domain" description="Methyltransferase" evidence="1">
    <location>
        <begin position="53"/>
        <end position="154"/>
    </location>
</feature>
<dbReference type="Gene3D" id="3.40.50.150">
    <property type="entry name" value="Vaccinia Virus protein VP39"/>
    <property type="match status" value="1"/>
</dbReference>
<evidence type="ECO:0000313" key="2">
    <source>
        <dbReference type="EMBL" id="MBB6512135.1"/>
    </source>
</evidence>
<keyword evidence="2" id="KW-0808">Transferase</keyword>
<reference evidence="2 3" key="1">
    <citation type="submission" date="2020-08" db="EMBL/GenBank/DDBJ databases">
        <title>Genomic Encyclopedia of Type Strains, Phase IV (KMG-IV): sequencing the most valuable type-strain genomes for metagenomic binning, comparative biology and taxonomic classification.</title>
        <authorList>
            <person name="Goeker M."/>
        </authorList>
    </citation>
    <scope>NUCLEOTIDE SEQUENCE [LARGE SCALE GENOMIC DNA]</scope>
    <source>
        <strain evidence="2 3">DSM 11805</strain>
    </source>
</reference>
<dbReference type="GO" id="GO:0032259">
    <property type="term" value="P:methylation"/>
    <property type="evidence" value="ECO:0007669"/>
    <property type="project" value="UniProtKB-KW"/>
</dbReference>
<accession>A0A841RLV1</accession>
<protein>
    <submittedName>
        <fullName evidence="2">2-polyprenyl-3-methyl-5-hydroxy-6-metoxy-1, 4-benzoquinol methylase</fullName>
    </submittedName>
</protein>
<dbReference type="GO" id="GO:0008168">
    <property type="term" value="F:methyltransferase activity"/>
    <property type="evidence" value="ECO:0007669"/>
    <property type="project" value="UniProtKB-KW"/>
</dbReference>
<dbReference type="RefSeq" id="WP_184245060.1">
    <property type="nucleotide sequence ID" value="NZ_BAAACU010000002.1"/>
</dbReference>
<dbReference type="AlphaFoldDB" id="A0A841RLV1"/>
<gene>
    <name evidence="2" type="ORF">GGQ92_000916</name>
</gene>
<dbReference type="SUPFAM" id="SSF53335">
    <property type="entry name" value="S-adenosyl-L-methionine-dependent methyltransferases"/>
    <property type="match status" value="1"/>
</dbReference>